<sequence>MPPRIGSVARLSTALRSRSKADLFFCPSCSLWRLADSQPTAATTSAHAPSRYFSTTRRRHAATLASRTAINAPLDVPPRLKELHQALDALKSDAASYVNLSRLQLALRGLESEDPVVRVAVLSLGDQASAKQLARLLLADPLSEQGRWEDALEAHDTDNGQAILLRYGDDSDVHPNNPLLRTISAPSRALQKHNVEILISSLNANISGPVSQSSAEKPRDAILVPTLQTPTSATGRLTTVTYPVHRAIVFGEGVRSCVAYGRFTAAQSEQELPPETVKVAMGIPAPTTELEQAASDRYVAIDANLGAEALDKFRESITNSVFYERGWHRSGMPALTAWLAHGSSSNVPAGLKPAIRDLVDSLLADANEAVTLEDSQRLQELLASSVSESTRTEILSTLANWAEHAHTELRDELDIAFLSKSWRRLAWWKLFWRVDDVGMILSELLERRWLVSAEKDIIWVAGRIEQAGFFANDPDAANLPERAMLLKSPSKPAGRIGDVPDAPHPDALRKFDEMRRAAAESENGALAVAVPPPKPWPQQIPMARTYLTATSVPPLEALAQKLVVQTLSTVSATSALSGLLYVSASTGLFEAGTVAALGAAWGLKRMQGVWESARAKWEAEIREDGRKVLKETEEAVRNVVNVRGRPESDAVGVEERRVARDAVERARKALDQVTGAREE</sequence>
<organism evidence="2 3">
    <name type="scientific">Lasiodiplodia theobromae</name>
    <dbReference type="NCBI Taxonomy" id="45133"/>
    <lineage>
        <taxon>Eukaryota</taxon>
        <taxon>Fungi</taxon>
        <taxon>Dikarya</taxon>
        <taxon>Ascomycota</taxon>
        <taxon>Pezizomycotina</taxon>
        <taxon>Dothideomycetes</taxon>
        <taxon>Dothideomycetes incertae sedis</taxon>
        <taxon>Botryosphaeriales</taxon>
        <taxon>Botryosphaeriaceae</taxon>
        <taxon>Lasiodiplodia</taxon>
    </lineage>
</organism>
<dbReference type="AlphaFoldDB" id="A0A5N5DG77"/>
<evidence type="ECO:0000259" key="1">
    <source>
        <dbReference type="Pfam" id="PF23868"/>
    </source>
</evidence>
<gene>
    <name evidence="2" type="ORF">DBV05_g4692</name>
</gene>
<dbReference type="Proteomes" id="UP000325902">
    <property type="component" value="Unassembled WGS sequence"/>
</dbReference>
<dbReference type="PANTHER" id="PTHR38644">
    <property type="entry name" value="EXPRESSED PROTEIN"/>
    <property type="match status" value="1"/>
</dbReference>
<dbReference type="Pfam" id="PF23867">
    <property type="entry name" value="Mmc1_N"/>
    <property type="match status" value="1"/>
</dbReference>
<accession>A0A5N5DG77</accession>
<dbReference type="InterPro" id="IPR056196">
    <property type="entry name" value="Mmc1_C"/>
</dbReference>
<keyword evidence="3" id="KW-1185">Reference proteome</keyword>
<comment type="caution">
    <text evidence="2">The sequence shown here is derived from an EMBL/GenBank/DDBJ whole genome shotgun (WGS) entry which is preliminary data.</text>
</comment>
<dbReference type="PANTHER" id="PTHR38644:SF1">
    <property type="entry name" value="EXPRESSED PROTEIN"/>
    <property type="match status" value="1"/>
</dbReference>
<evidence type="ECO:0000313" key="3">
    <source>
        <dbReference type="Proteomes" id="UP000325902"/>
    </source>
</evidence>
<evidence type="ECO:0000313" key="2">
    <source>
        <dbReference type="EMBL" id="KAB2576667.1"/>
    </source>
</evidence>
<name>A0A5N5DG77_9PEZI</name>
<dbReference type="EMBL" id="VCHE01000022">
    <property type="protein sequence ID" value="KAB2576667.1"/>
    <property type="molecule type" value="Genomic_DNA"/>
</dbReference>
<feature type="domain" description="Mmc1 C-terminal" evidence="1">
    <location>
        <begin position="395"/>
        <end position="626"/>
    </location>
</feature>
<dbReference type="Pfam" id="PF23868">
    <property type="entry name" value="Mmc1_C"/>
    <property type="match status" value="1"/>
</dbReference>
<reference evidence="2 3" key="1">
    <citation type="journal article" date="2019" name="Sci. Rep.">
        <title>A multi-omics analysis of the grapevine pathogen Lasiodiplodia theobromae reveals that temperature affects the expression of virulence- and pathogenicity-related genes.</title>
        <authorList>
            <person name="Felix C."/>
            <person name="Meneses R."/>
            <person name="Goncalves M.F.M."/>
            <person name="Tilleman L."/>
            <person name="Duarte A.S."/>
            <person name="Jorrin-Novo J.V."/>
            <person name="Van de Peer Y."/>
            <person name="Deforce D."/>
            <person name="Van Nieuwerburgh F."/>
            <person name="Esteves A.C."/>
            <person name="Alves A."/>
        </authorList>
    </citation>
    <scope>NUCLEOTIDE SEQUENCE [LARGE SCALE GENOMIC DNA]</scope>
    <source>
        <strain evidence="2 3">LA-SOL3</strain>
    </source>
</reference>
<proteinExistence type="predicted"/>
<dbReference type="OrthoDB" id="5319015at2759"/>
<protein>
    <recommendedName>
        <fullName evidence="1">Mmc1 C-terminal domain-containing protein</fullName>
    </recommendedName>
</protein>